<keyword evidence="4" id="KW-0934">Plastid</keyword>
<sequence length="49" mass="5688">MTKRTLQGTKRKAVRKSGFRARMADHKGCKVIKARRKRGRKILAKTIYS</sequence>
<evidence type="ECO:0000256" key="2">
    <source>
        <dbReference type="ARBA" id="ARBA00022980"/>
    </source>
</evidence>
<dbReference type="HAMAP" id="MF_00391">
    <property type="entry name" value="Ribosomal_bL34"/>
    <property type="match status" value="1"/>
</dbReference>
<dbReference type="GeneID" id="38948010"/>
<dbReference type="GO" id="GO:0005840">
    <property type="term" value="C:ribosome"/>
    <property type="evidence" value="ECO:0007669"/>
    <property type="project" value="UniProtKB-KW"/>
</dbReference>
<dbReference type="RefSeq" id="YP_009550908.1">
    <property type="nucleotide sequence ID" value="NC_040298.1"/>
</dbReference>
<keyword evidence="2 4" id="KW-0689">Ribosomal protein</keyword>
<comment type="similarity">
    <text evidence="1">Belongs to the bacterial ribosomal protein bL34 family.</text>
</comment>
<dbReference type="Gene3D" id="1.10.287.3980">
    <property type="match status" value="1"/>
</dbReference>
<dbReference type="Pfam" id="PF00468">
    <property type="entry name" value="Ribosomal_L34"/>
    <property type="match status" value="1"/>
</dbReference>
<geneLocation type="plastid" evidence="4"/>
<dbReference type="GO" id="GO:0006412">
    <property type="term" value="P:translation"/>
    <property type="evidence" value="ECO:0007669"/>
    <property type="project" value="InterPro"/>
</dbReference>
<protein>
    <submittedName>
        <fullName evidence="4">Ribosomal protein L34</fullName>
    </submittedName>
</protein>
<evidence type="ECO:0000313" key="4">
    <source>
        <dbReference type="EMBL" id="QAA11842.1"/>
    </source>
</evidence>
<dbReference type="InterPro" id="IPR000271">
    <property type="entry name" value="Ribosomal_bL34"/>
</dbReference>
<dbReference type="AlphaFoldDB" id="A0A410D2A5"/>
<name>A0A410D2A5_9STRA</name>
<dbReference type="NCBIfam" id="TIGR01030">
    <property type="entry name" value="rpmH_bact"/>
    <property type="match status" value="1"/>
</dbReference>
<evidence type="ECO:0000256" key="3">
    <source>
        <dbReference type="ARBA" id="ARBA00023274"/>
    </source>
</evidence>
<reference evidence="4" key="1">
    <citation type="journal article" date="2019" name="Genome Biol. Evol.">
        <title>Plastid Genomes and Proteins Illuminate the Evolution of Eustigmatophyte Algae and Their Bacterial Endosymbionts.</title>
        <authorList>
            <person name="Sevcikova T."/>
            <person name="Yurchenko T."/>
            <person name="Fawley K.P."/>
            <person name="Amaral R."/>
            <person name="Strnad H."/>
            <person name="Santos L.M."/>
            <person name="Fawley M.W."/>
            <person name="Elias M."/>
        </authorList>
    </citation>
    <scope>NUCLEOTIDE SEQUENCE</scope>
</reference>
<dbReference type="GO" id="GO:1990904">
    <property type="term" value="C:ribonucleoprotein complex"/>
    <property type="evidence" value="ECO:0007669"/>
    <property type="project" value="UniProtKB-KW"/>
</dbReference>
<gene>
    <name evidence="4" type="primary">rpl34</name>
</gene>
<dbReference type="EMBL" id="MK281456">
    <property type="protein sequence ID" value="QAA11842.1"/>
    <property type="molecule type" value="Genomic_DNA"/>
</dbReference>
<proteinExistence type="inferred from homology"/>
<accession>A0A410D2A5</accession>
<evidence type="ECO:0000256" key="1">
    <source>
        <dbReference type="ARBA" id="ARBA00010111"/>
    </source>
</evidence>
<keyword evidence="3" id="KW-0687">Ribonucleoprotein</keyword>
<dbReference type="GO" id="GO:0003735">
    <property type="term" value="F:structural constituent of ribosome"/>
    <property type="evidence" value="ECO:0007669"/>
    <property type="project" value="InterPro"/>
</dbReference>
<organism evidence="4">
    <name type="scientific">Eustigmatophyceae sp. Ndem 8/9T-3m6.8</name>
    <dbReference type="NCBI Taxonomy" id="2506146"/>
    <lineage>
        <taxon>Eukaryota</taxon>
        <taxon>Sar</taxon>
        <taxon>Stramenopiles</taxon>
        <taxon>Ochrophyta</taxon>
        <taxon>Eustigmatophyceae</taxon>
    </lineage>
</organism>